<dbReference type="Gene3D" id="3.40.50.300">
    <property type="entry name" value="P-loop containing nucleotide triphosphate hydrolases"/>
    <property type="match status" value="1"/>
</dbReference>
<dbReference type="EMBL" id="BK015712">
    <property type="protein sequence ID" value="DAE21443.1"/>
    <property type="molecule type" value="Genomic_DNA"/>
</dbReference>
<dbReference type="InterPro" id="IPR027417">
    <property type="entry name" value="P-loop_NTPase"/>
</dbReference>
<organism evidence="1">
    <name type="scientific">Myoviridae sp. ctgXL3</name>
    <dbReference type="NCBI Taxonomy" id="2826681"/>
    <lineage>
        <taxon>Viruses</taxon>
        <taxon>Duplodnaviria</taxon>
        <taxon>Heunggongvirae</taxon>
        <taxon>Uroviricota</taxon>
        <taxon>Caudoviricetes</taxon>
    </lineage>
</organism>
<keyword evidence="1" id="KW-0378">Hydrolase</keyword>
<accession>A0A8S5QRK1</accession>
<keyword evidence="1" id="KW-0347">Helicase</keyword>
<name>A0A8S5QRK1_9CAUD</name>
<reference evidence="1" key="1">
    <citation type="journal article" date="2021" name="Proc. Natl. Acad. Sci. U.S.A.">
        <title>A Catalog of Tens of Thousands of Viruses from Human Metagenomes Reveals Hidden Associations with Chronic Diseases.</title>
        <authorList>
            <person name="Tisza M.J."/>
            <person name="Buck C.B."/>
        </authorList>
    </citation>
    <scope>NUCLEOTIDE SEQUENCE</scope>
    <source>
        <strain evidence="1">CtgXL3</strain>
    </source>
</reference>
<dbReference type="SUPFAM" id="SSF52540">
    <property type="entry name" value="P-loop containing nucleoside triphosphate hydrolases"/>
    <property type="match status" value="1"/>
</dbReference>
<sequence length="193" mass="22486">MVGIPKKFCECTLKDYNTFGSTDLVALKDYIRFYIENVEDTFKECHGLYMYGSNGVGKTMLASIILREAFMCRFTVRRCTFADYIAEYTRAWSCTGKDEKDAMEDNLFTYYKGVEFLVLEEVGKEIDTKIARPILEDLLRYREEKGLVTIMCSNITPEDFFERYGNSIMSLMQGNMTPIEIVGKDRREVKDHY</sequence>
<protein>
    <submittedName>
        <fullName evidence="1">Replicative helicase</fullName>
    </submittedName>
</protein>
<proteinExistence type="predicted"/>
<keyword evidence="1" id="KW-0547">Nucleotide-binding</keyword>
<dbReference type="GO" id="GO:0004386">
    <property type="term" value="F:helicase activity"/>
    <property type="evidence" value="ECO:0007669"/>
    <property type="project" value="UniProtKB-KW"/>
</dbReference>
<keyword evidence="1" id="KW-0067">ATP-binding</keyword>
<evidence type="ECO:0000313" key="1">
    <source>
        <dbReference type="EMBL" id="DAE21443.1"/>
    </source>
</evidence>